<evidence type="ECO:0000313" key="2">
    <source>
        <dbReference type="EnsemblProtists" id="EOD09861"/>
    </source>
</evidence>
<dbReference type="Proteomes" id="UP000013827">
    <property type="component" value="Unassembled WGS sequence"/>
</dbReference>
<dbReference type="AlphaFoldDB" id="A0A0D3IF26"/>
<dbReference type="PANTHER" id="PTHR46573:SF1">
    <property type="entry name" value="WD REPEAT, SAM AND U-BOX DOMAIN-CONTAINING PROTEIN 1"/>
    <property type="match status" value="1"/>
</dbReference>
<feature type="domain" description="U-box" evidence="1">
    <location>
        <begin position="88"/>
        <end position="144"/>
    </location>
</feature>
<dbReference type="KEGG" id="ehx:EMIHUDRAFT_216504"/>
<evidence type="ECO:0000259" key="1">
    <source>
        <dbReference type="SMART" id="SM00504"/>
    </source>
</evidence>
<name>A0A0D3IF26_EMIH1</name>
<dbReference type="SUPFAM" id="SSF57850">
    <property type="entry name" value="RING/U-box"/>
    <property type="match status" value="1"/>
</dbReference>
<dbReference type="GeneID" id="17255981"/>
<dbReference type="GO" id="GO:0016567">
    <property type="term" value="P:protein ubiquitination"/>
    <property type="evidence" value="ECO:0007669"/>
    <property type="project" value="InterPro"/>
</dbReference>
<accession>A0A0D3IF26</accession>
<keyword evidence="3" id="KW-1185">Reference proteome</keyword>
<dbReference type="InterPro" id="IPR013083">
    <property type="entry name" value="Znf_RING/FYVE/PHD"/>
</dbReference>
<sequence length="149" mass="15734">MSLSVEMAHLNPYAHLLMNIAGFGHKRSLPWIAEGAAFSAAEDAGGAQCVAGTAQGASEDVRDAIQREEALQQGAAANGVSQSHVRVGELMEDPVINAAGQTYERAAIEKWIAKGKRTDPKSGTMLEHTHLLPNVAVRSMNCSVCLPAV</sequence>
<organism evidence="2 3">
    <name type="scientific">Emiliania huxleyi (strain CCMP1516)</name>
    <dbReference type="NCBI Taxonomy" id="280463"/>
    <lineage>
        <taxon>Eukaryota</taxon>
        <taxon>Haptista</taxon>
        <taxon>Haptophyta</taxon>
        <taxon>Prymnesiophyceae</taxon>
        <taxon>Isochrysidales</taxon>
        <taxon>Noelaerhabdaceae</taxon>
        <taxon>Emiliania</taxon>
    </lineage>
</organism>
<dbReference type="eggNOG" id="KOG0167">
    <property type="taxonomic scope" value="Eukaryota"/>
</dbReference>
<dbReference type="InterPro" id="IPR003613">
    <property type="entry name" value="Ubox_domain"/>
</dbReference>
<proteinExistence type="predicted"/>
<reference evidence="3" key="1">
    <citation type="journal article" date="2013" name="Nature">
        <title>Pan genome of the phytoplankton Emiliania underpins its global distribution.</title>
        <authorList>
            <person name="Read B.A."/>
            <person name="Kegel J."/>
            <person name="Klute M.J."/>
            <person name="Kuo A."/>
            <person name="Lefebvre S.C."/>
            <person name="Maumus F."/>
            <person name="Mayer C."/>
            <person name="Miller J."/>
            <person name="Monier A."/>
            <person name="Salamov A."/>
            <person name="Young J."/>
            <person name="Aguilar M."/>
            <person name="Claverie J.M."/>
            <person name="Frickenhaus S."/>
            <person name="Gonzalez K."/>
            <person name="Herman E.K."/>
            <person name="Lin Y.C."/>
            <person name="Napier J."/>
            <person name="Ogata H."/>
            <person name="Sarno A.F."/>
            <person name="Shmutz J."/>
            <person name="Schroeder D."/>
            <person name="de Vargas C."/>
            <person name="Verret F."/>
            <person name="von Dassow P."/>
            <person name="Valentin K."/>
            <person name="Van de Peer Y."/>
            <person name="Wheeler G."/>
            <person name="Dacks J.B."/>
            <person name="Delwiche C.F."/>
            <person name="Dyhrman S.T."/>
            <person name="Glockner G."/>
            <person name="John U."/>
            <person name="Richards T."/>
            <person name="Worden A.Z."/>
            <person name="Zhang X."/>
            <person name="Grigoriev I.V."/>
            <person name="Allen A.E."/>
            <person name="Bidle K."/>
            <person name="Borodovsky M."/>
            <person name="Bowler C."/>
            <person name="Brownlee C."/>
            <person name="Cock J.M."/>
            <person name="Elias M."/>
            <person name="Gladyshev V.N."/>
            <person name="Groth M."/>
            <person name="Guda C."/>
            <person name="Hadaegh A."/>
            <person name="Iglesias-Rodriguez M.D."/>
            <person name="Jenkins J."/>
            <person name="Jones B.M."/>
            <person name="Lawson T."/>
            <person name="Leese F."/>
            <person name="Lindquist E."/>
            <person name="Lobanov A."/>
            <person name="Lomsadze A."/>
            <person name="Malik S.B."/>
            <person name="Marsh M.E."/>
            <person name="Mackinder L."/>
            <person name="Mock T."/>
            <person name="Mueller-Roeber B."/>
            <person name="Pagarete A."/>
            <person name="Parker M."/>
            <person name="Probert I."/>
            <person name="Quesneville H."/>
            <person name="Raines C."/>
            <person name="Rensing S.A."/>
            <person name="Riano-Pachon D.M."/>
            <person name="Richier S."/>
            <person name="Rokitta S."/>
            <person name="Shiraiwa Y."/>
            <person name="Soanes D.M."/>
            <person name="van der Giezen M."/>
            <person name="Wahlund T.M."/>
            <person name="Williams B."/>
            <person name="Wilson W."/>
            <person name="Wolfe G."/>
            <person name="Wurch L.L."/>
        </authorList>
    </citation>
    <scope>NUCLEOTIDE SEQUENCE</scope>
</reference>
<dbReference type="CDD" id="cd16655">
    <property type="entry name" value="RING-Ubox_WDSUB1-like"/>
    <property type="match status" value="1"/>
</dbReference>
<dbReference type="RefSeq" id="XP_005762290.1">
    <property type="nucleotide sequence ID" value="XM_005762233.1"/>
</dbReference>
<dbReference type="HOGENOM" id="CLU_1753132_0_0_1"/>
<dbReference type="InterPro" id="IPR052085">
    <property type="entry name" value="WD-SAM-U-box"/>
</dbReference>
<evidence type="ECO:0000313" key="3">
    <source>
        <dbReference type="Proteomes" id="UP000013827"/>
    </source>
</evidence>
<reference evidence="2" key="2">
    <citation type="submission" date="2024-10" db="UniProtKB">
        <authorList>
            <consortium name="EnsemblProtists"/>
        </authorList>
    </citation>
    <scope>IDENTIFICATION</scope>
</reference>
<dbReference type="PaxDb" id="2903-EOD09861"/>
<dbReference type="EnsemblProtists" id="EOD09861">
    <property type="protein sequence ID" value="EOD09861"/>
    <property type="gene ID" value="EMIHUDRAFT_216504"/>
</dbReference>
<protein>
    <recommendedName>
        <fullName evidence="1">U-box domain-containing protein</fullName>
    </recommendedName>
</protein>
<dbReference type="GO" id="GO:0004842">
    <property type="term" value="F:ubiquitin-protein transferase activity"/>
    <property type="evidence" value="ECO:0007669"/>
    <property type="project" value="InterPro"/>
</dbReference>
<dbReference type="SMART" id="SM00504">
    <property type="entry name" value="Ubox"/>
    <property type="match status" value="1"/>
</dbReference>
<dbReference type="Gene3D" id="3.30.40.10">
    <property type="entry name" value="Zinc/RING finger domain, C3HC4 (zinc finger)"/>
    <property type="match status" value="1"/>
</dbReference>
<dbReference type="Pfam" id="PF04564">
    <property type="entry name" value="U-box"/>
    <property type="match status" value="1"/>
</dbReference>
<dbReference type="PANTHER" id="PTHR46573">
    <property type="entry name" value="WD REPEAT, SAM AND U-BOX DOMAIN-CONTAINING PROTEIN 1"/>
    <property type="match status" value="1"/>
</dbReference>